<reference evidence="1 2" key="1">
    <citation type="journal article" date="2023" name="IScience">
        <title>Expanded male sex-determining region conserved during the evolution of homothallism in the green alga Volvox.</title>
        <authorList>
            <person name="Yamamoto K."/>
            <person name="Matsuzaki R."/>
            <person name="Mahakham W."/>
            <person name="Heman W."/>
            <person name="Sekimoto H."/>
            <person name="Kawachi M."/>
            <person name="Minakuchi Y."/>
            <person name="Toyoda A."/>
            <person name="Nozaki H."/>
        </authorList>
    </citation>
    <scope>NUCLEOTIDE SEQUENCE [LARGE SCALE GENOMIC DNA]</scope>
    <source>
        <strain evidence="1 2">NIES-4468</strain>
    </source>
</reference>
<name>A0ABQ5SDM7_9CHLO</name>
<evidence type="ECO:0000313" key="2">
    <source>
        <dbReference type="Proteomes" id="UP001165090"/>
    </source>
</evidence>
<gene>
    <name evidence="1" type="ORF">VaNZ11_011780</name>
</gene>
<evidence type="ECO:0000313" key="1">
    <source>
        <dbReference type="EMBL" id="GLI67553.1"/>
    </source>
</evidence>
<keyword evidence="2" id="KW-1185">Reference proteome</keyword>
<accession>A0ABQ5SDM7</accession>
<sequence length="101" mass="11810">YHWCCYGFEFVGKAFVAVAARDLPPRVTRQDRSYKSRARHMDSFKQQQGIPGNISIHYKPCVSPARHSGYRQPRDAHLRHLVRPVRYSGHQLLQIILRRPA</sequence>
<comment type="caution">
    <text evidence="1">The sequence shown here is derived from an EMBL/GenBank/DDBJ whole genome shotgun (WGS) entry which is preliminary data.</text>
</comment>
<proteinExistence type="predicted"/>
<dbReference type="Proteomes" id="UP001165090">
    <property type="component" value="Unassembled WGS sequence"/>
</dbReference>
<feature type="non-terminal residue" evidence="1">
    <location>
        <position position="1"/>
    </location>
</feature>
<dbReference type="EMBL" id="BSDZ01000078">
    <property type="protein sequence ID" value="GLI67553.1"/>
    <property type="molecule type" value="Genomic_DNA"/>
</dbReference>
<protein>
    <submittedName>
        <fullName evidence="1">Uncharacterized protein</fullName>
    </submittedName>
</protein>
<organism evidence="1 2">
    <name type="scientific">Volvox africanus</name>
    <dbReference type="NCBI Taxonomy" id="51714"/>
    <lineage>
        <taxon>Eukaryota</taxon>
        <taxon>Viridiplantae</taxon>
        <taxon>Chlorophyta</taxon>
        <taxon>core chlorophytes</taxon>
        <taxon>Chlorophyceae</taxon>
        <taxon>CS clade</taxon>
        <taxon>Chlamydomonadales</taxon>
        <taxon>Volvocaceae</taxon>
        <taxon>Volvox</taxon>
    </lineage>
</organism>